<name>A0A445MWG6_9BACT</name>
<dbReference type="NCBIfam" id="NF006878">
    <property type="entry name" value="PRK09375.1-2"/>
    <property type="match status" value="1"/>
</dbReference>
<comment type="cofactor">
    <cofactor evidence="9">
        <name>[4Fe-4S] cluster</name>
        <dbReference type="ChEBI" id="CHEBI:49883"/>
    </cofactor>
    <text evidence="9">Binds 1 [4Fe-4S] cluster per subunit.</text>
</comment>
<evidence type="ECO:0000313" key="10">
    <source>
        <dbReference type="EMBL" id="SPD73749.1"/>
    </source>
</evidence>
<keyword evidence="4 9" id="KW-0662">Pyridine nucleotide biosynthesis</keyword>
<comment type="similarity">
    <text evidence="9">Belongs to the quinolinate synthase family. Type 2 subfamily.</text>
</comment>
<keyword evidence="6 9" id="KW-0479">Metal-binding</keyword>
<dbReference type="InterPro" id="IPR023066">
    <property type="entry name" value="Quinolinate_synth_type2"/>
</dbReference>
<feature type="binding site" evidence="9">
    <location>
        <position position="267"/>
    </location>
    <ligand>
        <name>[4Fe-4S] cluster</name>
        <dbReference type="ChEBI" id="CHEBI:49883"/>
    </ligand>
</feature>
<keyword evidence="5 9" id="KW-0808">Transferase</keyword>
<gene>
    <name evidence="9 10" type="primary">nadA</name>
    <name evidence="10" type="ORF">PITCH_A1920088</name>
</gene>
<evidence type="ECO:0000256" key="5">
    <source>
        <dbReference type="ARBA" id="ARBA00022679"/>
    </source>
</evidence>
<dbReference type="InterPro" id="IPR003473">
    <property type="entry name" value="NadA"/>
</dbReference>
<evidence type="ECO:0000256" key="3">
    <source>
        <dbReference type="ARBA" id="ARBA00022485"/>
    </source>
</evidence>
<dbReference type="EC" id="2.5.1.72" evidence="2 9"/>
<evidence type="ECO:0000256" key="7">
    <source>
        <dbReference type="ARBA" id="ARBA00023004"/>
    </source>
</evidence>
<dbReference type="UniPathway" id="UPA00253">
    <property type="reaction ID" value="UER00327"/>
</dbReference>
<evidence type="ECO:0000256" key="9">
    <source>
        <dbReference type="HAMAP-Rule" id="MF_00568"/>
    </source>
</evidence>
<comment type="function">
    <text evidence="9">Catalyzes the condensation of iminoaspartate with dihydroxyacetone phosphate to form quinolinate.</text>
</comment>
<feature type="binding site" evidence="9">
    <location>
        <begin position="205"/>
        <end position="207"/>
    </location>
    <ligand>
        <name>iminosuccinate</name>
        <dbReference type="ChEBI" id="CHEBI:77875"/>
    </ligand>
</feature>
<dbReference type="GO" id="GO:0034628">
    <property type="term" value="P:'de novo' NAD+ biosynthetic process from L-aspartate"/>
    <property type="evidence" value="ECO:0007669"/>
    <property type="project" value="TreeGrafter"/>
</dbReference>
<feature type="binding site" evidence="9">
    <location>
        <begin position="119"/>
        <end position="121"/>
    </location>
    <ligand>
        <name>iminosuccinate</name>
        <dbReference type="ChEBI" id="CHEBI:77875"/>
    </ligand>
</feature>
<dbReference type="GO" id="GO:0046872">
    <property type="term" value="F:metal ion binding"/>
    <property type="evidence" value="ECO:0007669"/>
    <property type="project" value="UniProtKB-KW"/>
</dbReference>
<evidence type="ECO:0000256" key="8">
    <source>
        <dbReference type="ARBA" id="ARBA00023014"/>
    </source>
</evidence>
<keyword evidence="7 9" id="KW-0408">Iron</keyword>
<dbReference type="GO" id="GO:0008987">
    <property type="term" value="F:quinolinate synthetase A activity"/>
    <property type="evidence" value="ECO:0007669"/>
    <property type="project" value="UniProtKB-UniRule"/>
</dbReference>
<protein>
    <recommendedName>
        <fullName evidence="2 9">Quinolinate synthase</fullName>
        <ecNumber evidence="2 9">2.5.1.72</ecNumber>
    </recommendedName>
</protein>
<dbReference type="AlphaFoldDB" id="A0A445MWG6"/>
<dbReference type="HAMAP" id="MF_00568">
    <property type="entry name" value="NadA_type2"/>
    <property type="match status" value="1"/>
</dbReference>
<keyword evidence="9" id="KW-0963">Cytoplasm</keyword>
<dbReference type="PANTHER" id="PTHR30573">
    <property type="entry name" value="QUINOLINATE SYNTHETASE A"/>
    <property type="match status" value="1"/>
</dbReference>
<dbReference type="NCBIfam" id="TIGR00550">
    <property type="entry name" value="nadA"/>
    <property type="match status" value="1"/>
</dbReference>
<dbReference type="Pfam" id="PF02445">
    <property type="entry name" value="NadA"/>
    <property type="match status" value="1"/>
</dbReference>
<comment type="pathway">
    <text evidence="1 9">Cofactor biosynthesis; NAD(+) biosynthesis; quinolinate from iminoaspartate: step 1/1.</text>
</comment>
<dbReference type="Gene3D" id="3.40.50.10800">
    <property type="entry name" value="NadA-like"/>
    <property type="match status" value="3"/>
</dbReference>
<dbReference type="SUPFAM" id="SSF142754">
    <property type="entry name" value="NadA-like"/>
    <property type="match status" value="1"/>
</dbReference>
<dbReference type="GO" id="GO:0005737">
    <property type="term" value="C:cytoplasm"/>
    <property type="evidence" value="ECO:0007669"/>
    <property type="project" value="UniProtKB-SubCell"/>
</dbReference>
<dbReference type="InterPro" id="IPR036094">
    <property type="entry name" value="NadA_sf"/>
</dbReference>
<feature type="binding site" evidence="9">
    <location>
        <position position="179"/>
    </location>
    <ligand>
        <name>[4Fe-4S] cluster</name>
        <dbReference type="ChEBI" id="CHEBI:49883"/>
    </ligand>
</feature>
<comment type="catalytic activity">
    <reaction evidence="9">
        <text>iminosuccinate + dihydroxyacetone phosphate = quinolinate + phosphate + 2 H2O + H(+)</text>
        <dbReference type="Rhea" id="RHEA:25888"/>
        <dbReference type="ChEBI" id="CHEBI:15377"/>
        <dbReference type="ChEBI" id="CHEBI:15378"/>
        <dbReference type="ChEBI" id="CHEBI:29959"/>
        <dbReference type="ChEBI" id="CHEBI:43474"/>
        <dbReference type="ChEBI" id="CHEBI:57642"/>
        <dbReference type="ChEBI" id="CHEBI:77875"/>
        <dbReference type="EC" id="2.5.1.72"/>
    </reaction>
</comment>
<feature type="binding site" evidence="9">
    <location>
        <position position="93"/>
    </location>
    <ligand>
        <name>[4Fe-4S] cluster</name>
        <dbReference type="ChEBI" id="CHEBI:49883"/>
    </ligand>
</feature>
<feature type="binding site" evidence="9">
    <location>
        <position position="222"/>
    </location>
    <ligand>
        <name>iminosuccinate</name>
        <dbReference type="ChEBI" id="CHEBI:77875"/>
    </ligand>
</feature>
<evidence type="ECO:0000256" key="2">
    <source>
        <dbReference type="ARBA" id="ARBA00012669"/>
    </source>
</evidence>
<sequence length="318" mass="34918">METTLNQQKTKSLQEEIRRLVGQKNAIILAHNYQPPEIQDVADLCGDSLELSIKASKTDADVIVFCGVHFMAETASILCPDKKILLPKLDAGCPMADMITAKTLGEIRQKRPELVVISYVNTTADVKAQTDICCTSANVIQVVNSVDPAMEIFMTPDKNLAQYARKNSDRRISFWDGYCPIHNSLTPGQVMKVKKAHPEAVFLAHPECPPEVLALADLIKSTSGMLSFVSQSDKKEFIIGTEIGIIHPMSKANPGKMLIPADPDMICRQMKKISLTDMIGALNEMQPEVKVPEDIRLKAKGAVDRMLAISAGLSMARD</sequence>
<evidence type="ECO:0000256" key="1">
    <source>
        <dbReference type="ARBA" id="ARBA00005065"/>
    </source>
</evidence>
<reference evidence="10" key="1">
    <citation type="submission" date="2018-01" db="EMBL/GenBank/DDBJ databases">
        <authorList>
            <person name="Regsiter A."/>
            <person name="William W."/>
        </authorList>
    </citation>
    <scope>NUCLEOTIDE SEQUENCE</scope>
    <source>
        <strain evidence="10">TRIP AH-1</strain>
    </source>
</reference>
<dbReference type="EMBL" id="OJIN01000104">
    <property type="protein sequence ID" value="SPD73749.1"/>
    <property type="molecule type" value="Genomic_DNA"/>
</dbReference>
<comment type="subcellular location">
    <subcellularLocation>
        <location evidence="9">Cytoplasm</location>
    </subcellularLocation>
</comment>
<feature type="binding site" evidence="9">
    <location>
        <position position="31"/>
    </location>
    <ligand>
        <name>iminosuccinate</name>
        <dbReference type="ChEBI" id="CHEBI:77875"/>
    </ligand>
</feature>
<keyword evidence="8 9" id="KW-0411">Iron-sulfur</keyword>
<keyword evidence="3 9" id="KW-0004">4Fe-4S</keyword>
<evidence type="ECO:0000256" key="4">
    <source>
        <dbReference type="ARBA" id="ARBA00022642"/>
    </source>
</evidence>
<proteinExistence type="inferred from homology"/>
<accession>A0A445MWG6</accession>
<feature type="binding site" evidence="9">
    <location>
        <position position="48"/>
    </location>
    <ligand>
        <name>iminosuccinate</name>
        <dbReference type="ChEBI" id="CHEBI:77875"/>
    </ligand>
</feature>
<evidence type="ECO:0000256" key="6">
    <source>
        <dbReference type="ARBA" id="ARBA00022723"/>
    </source>
</evidence>
<feature type="binding site" evidence="9">
    <location>
        <position position="136"/>
    </location>
    <ligand>
        <name>iminosuccinate</name>
        <dbReference type="ChEBI" id="CHEBI:77875"/>
    </ligand>
</feature>
<dbReference type="GO" id="GO:0051539">
    <property type="term" value="F:4 iron, 4 sulfur cluster binding"/>
    <property type="evidence" value="ECO:0007669"/>
    <property type="project" value="UniProtKB-KW"/>
</dbReference>
<dbReference type="PANTHER" id="PTHR30573:SF0">
    <property type="entry name" value="QUINOLINATE SYNTHASE, CHLOROPLASTIC"/>
    <property type="match status" value="1"/>
</dbReference>
<organism evidence="10">
    <name type="scientific">uncultured Desulfobacterium sp</name>
    <dbReference type="NCBI Taxonomy" id="201089"/>
    <lineage>
        <taxon>Bacteria</taxon>
        <taxon>Pseudomonadati</taxon>
        <taxon>Thermodesulfobacteriota</taxon>
        <taxon>Desulfobacteria</taxon>
        <taxon>Desulfobacterales</taxon>
        <taxon>Desulfobacteriaceae</taxon>
        <taxon>Desulfobacterium</taxon>
        <taxon>environmental samples</taxon>
    </lineage>
</organism>